<protein>
    <submittedName>
        <fullName evidence="6">Glycosyltransferase</fullName>
        <ecNumber evidence="6">2.4.-.-</ecNumber>
    </submittedName>
</protein>
<dbReference type="Proteomes" id="UP001281656">
    <property type="component" value="Unassembled WGS sequence"/>
</dbReference>
<dbReference type="InterPro" id="IPR001173">
    <property type="entry name" value="Glyco_trans_2-like"/>
</dbReference>
<dbReference type="Gene3D" id="3.90.550.10">
    <property type="entry name" value="Spore Coat Polysaccharide Biosynthesis Protein SpsA, Chain A"/>
    <property type="match status" value="1"/>
</dbReference>
<sequence length="329" mass="37572">MFSNKLSLDYRKKSTPVEVNEDYQIENINNLPKDTLASPDVSIIIALRNEVNNLEKTIQSIVKSKNNLTFEIIIVDDGSIDGSCDFLKQNEELNRNITVIYSDTIGAAKCKNIGAINSKGKYLFFCDAHIEVPDNWLDTLVKTLNDLNAQAIVPAVKSIGSDYKGYGGTWNNKLNFIWLDKPSEDTAEIPLAPGCAFGIKRDVFESVQGFDNNLQIYGVEDQELSLKLWLFGYKIVVDSSVEIAHLFKVNNSYKVTYADIMYNYLCLCYFHFSDKNFSKAIIALSQNKLFTTAAAKALTNENLMKQRKDYLSRRKYDDYWFFDKFNIEF</sequence>
<dbReference type="Pfam" id="PF00535">
    <property type="entry name" value="Glycos_transf_2"/>
    <property type="match status" value="1"/>
</dbReference>
<evidence type="ECO:0000256" key="3">
    <source>
        <dbReference type="ARBA" id="ARBA00022676"/>
    </source>
</evidence>
<organism evidence="6 7">
    <name type="scientific">Clostridium tanneri</name>
    <dbReference type="NCBI Taxonomy" id="3037988"/>
    <lineage>
        <taxon>Bacteria</taxon>
        <taxon>Bacillati</taxon>
        <taxon>Bacillota</taxon>
        <taxon>Clostridia</taxon>
        <taxon>Eubacteriales</taxon>
        <taxon>Clostridiaceae</taxon>
        <taxon>Clostridium</taxon>
    </lineage>
</organism>
<dbReference type="RefSeq" id="WP_318797934.1">
    <property type="nucleotide sequence ID" value="NZ_JARUJP010000008.1"/>
</dbReference>
<evidence type="ECO:0000256" key="2">
    <source>
        <dbReference type="ARBA" id="ARBA00006739"/>
    </source>
</evidence>
<dbReference type="EMBL" id="JARUJP010000008">
    <property type="protein sequence ID" value="MDW8801310.1"/>
    <property type="molecule type" value="Genomic_DNA"/>
</dbReference>
<evidence type="ECO:0000313" key="7">
    <source>
        <dbReference type="Proteomes" id="UP001281656"/>
    </source>
</evidence>
<evidence type="ECO:0000256" key="4">
    <source>
        <dbReference type="ARBA" id="ARBA00022679"/>
    </source>
</evidence>
<dbReference type="EC" id="2.4.-.-" evidence="6"/>
<keyword evidence="3 6" id="KW-0328">Glycosyltransferase</keyword>
<evidence type="ECO:0000313" key="6">
    <source>
        <dbReference type="EMBL" id="MDW8801310.1"/>
    </source>
</evidence>
<feature type="domain" description="Glycosyltransferase 2-like" evidence="5">
    <location>
        <begin position="42"/>
        <end position="206"/>
    </location>
</feature>
<reference evidence="6 7" key="1">
    <citation type="submission" date="2023-04" db="EMBL/GenBank/DDBJ databases">
        <title>Clostridium tannerae sp. nov., isolated from the fecal material of an alpaca.</title>
        <authorList>
            <person name="Miller S."/>
            <person name="Hendry M."/>
            <person name="King J."/>
            <person name="Sankaranarayanan K."/>
            <person name="Lawson P.A."/>
        </authorList>
    </citation>
    <scope>NUCLEOTIDE SEQUENCE [LARGE SCALE GENOMIC DNA]</scope>
    <source>
        <strain evidence="6 7">A1-XYC3</strain>
    </source>
</reference>
<proteinExistence type="inferred from homology"/>
<dbReference type="PANTHER" id="PTHR43179">
    <property type="entry name" value="RHAMNOSYLTRANSFERASE WBBL"/>
    <property type="match status" value="1"/>
</dbReference>
<keyword evidence="4 6" id="KW-0808">Transferase</keyword>
<name>A0ABU4JT41_9CLOT</name>
<comment type="pathway">
    <text evidence="1">Cell wall biogenesis; cell wall polysaccharide biosynthesis.</text>
</comment>
<comment type="similarity">
    <text evidence="2">Belongs to the glycosyltransferase 2 family.</text>
</comment>
<dbReference type="PANTHER" id="PTHR43179:SF12">
    <property type="entry name" value="GALACTOFURANOSYLTRANSFERASE GLFT2"/>
    <property type="match status" value="1"/>
</dbReference>
<evidence type="ECO:0000259" key="5">
    <source>
        <dbReference type="Pfam" id="PF00535"/>
    </source>
</evidence>
<gene>
    <name evidence="6" type="ORF">P8V03_09100</name>
</gene>
<dbReference type="SUPFAM" id="SSF53448">
    <property type="entry name" value="Nucleotide-diphospho-sugar transferases"/>
    <property type="match status" value="1"/>
</dbReference>
<accession>A0ABU4JT41</accession>
<keyword evidence="7" id="KW-1185">Reference proteome</keyword>
<comment type="caution">
    <text evidence="6">The sequence shown here is derived from an EMBL/GenBank/DDBJ whole genome shotgun (WGS) entry which is preliminary data.</text>
</comment>
<dbReference type="InterPro" id="IPR029044">
    <property type="entry name" value="Nucleotide-diphossugar_trans"/>
</dbReference>
<dbReference type="GO" id="GO:0016757">
    <property type="term" value="F:glycosyltransferase activity"/>
    <property type="evidence" value="ECO:0007669"/>
    <property type="project" value="UniProtKB-KW"/>
</dbReference>
<evidence type="ECO:0000256" key="1">
    <source>
        <dbReference type="ARBA" id="ARBA00004776"/>
    </source>
</evidence>